<dbReference type="Pfam" id="PF00668">
    <property type="entry name" value="Condensation"/>
    <property type="match status" value="3"/>
</dbReference>
<dbReference type="Pfam" id="PF00550">
    <property type="entry name" value="PP-binding"/>
    <property type="match status" value="1"/>
</dbReference>
<dbReference type="InterPro" id="IPR020806">
    <property type="entry name" value="PKS_PP-bd"/>
</dbReference>
<evidence type="ECO:0000256" key="5">
    <source>
        <dbReference type="SAM" id="MobiDB-lite"/>
    </source>
</evidence>
<dbReference type="GO" id="GO:0044550">
    <property type="term" value="P:secondary metabolite biosynthetic process"/>
    <property type="evidence" value="ECO:0007669"/>
    <property type="project" value="UniProtKB-ARBA"/>
</dbReference>
<dbReference type="InterPro" id="IPR045851">
    <property type="entry name" value="AMP-bd_C_sf"/>
</dbReference>
<dbReference type="SUPFAM" id="SSF56801">
    <property type="entry name" value="Acetyl-CoA synthetase-like"/>
    <property type="match status" value="1"/>
</dbReference>
<dbReference type="NCBIfam" id="TIGR01720">
    <property type="entry name" value="NRPS-para261"/>
    <property type="match status" value="1"/>
</dbReference>
<dbReference type="InterPro" id="IPR025110">
    <property type="entry name" value="AMP-bd_C"/>
</dbReference>
<comment type="cofactor">
    <cofactor evidence="1">
        <name>pantetheine 4'-phosphate</name>
        <dbReference type="ChEBI" id="CHEBI:47942"/>
    </cofactor>
</comment>
<protein>
    <submittedName>
        <fullName evidence="7">Non-ribosomal peptide synthetase</fullName>
    </submittedName>
</protein>
<evidence type="ECO:0000256" key="4">
    <source>
        <dbReference type="ARBA" id="ARBA00022553"/>
    </source>
</evidence>
<keyword evidence="4" id="KW-0597">Phosphoprotein</keyword>
<reference evidence="7 8" key="1">
    <citation type="submission" date="2019-04" db="EMBL/GenBank/DDBJ databases">
        <title>Long-read de novo sequencing of Cupriavidus necator H16.</title>
        <authorList>
            <person name="Little G.T."/>
            <person name="Ehsaan M."/>
            <person name="Arenas-Lopez C."/>
            <person name="Jawed K."/>
            <person name="Winzer K."/>
            <person name="Kovacs K."/>
            <person name="Malys N."/>
            <person name="Minton N.P."/>
        </authorList>
    </citation>
    <scope>NUCLEOTIDE SEQUENCE [LARGE SCALE GENOMIC DNA]</scope>
    <source>
        <strain evidence="7 8">H16</strain>
    </source>
</reference>
<gene>
    <name evidence="7" type="ORF">E6A55_27695</name>
</gene>
<dbReference type="InterPro" id="IPR023213">
    <property type="entry name" value="CAT-like_dom_sf"/>
</dbReference>
<evidence type="ECO:0000313" key="8">
    <source>
        <dbReference type="Proteomes" id="UP000296079"/>
    </source>
</evidence>
<dbReference type="InterPro" id="IPR010071">
    <property type="entry name" value="AA_adenyl_dom"/>
</dbReference>
<dbReference type="SUPFAM" id="SSF52777">
    <property type="entry name" value="CoA-dependent acyltransferases"/>
    <property type="match status" value="6"/>
</dbReference>
<dbReference type="SMART" id="SM00823">
    <property type="entry name" value="PKS_PP"/>
    <property type="match status" value="1"/>
</dbReference>
<name>A0AAE5ZJE7_CUPNH</name>
<dbReference type="EMBL" id="CP039288">
    <property type="protein sequence ID" value="QCC04303.1"/>
    <property type="molecule type" value="Genomic_DNA"/>
</dbReference>
<dbReference type="PANTHER" id="PTHR45398">
    <property type="match status" value="1"/>
</dbReference>
<dbReference type="PANTHER" id="PTHR45398:SF1">
    <property type="entry name" value="ENZYME, PUTATIVE (JCVI)-RELATED"/>
    <property type="match status" value="1"/>
</dbReference>
<dbReference type="Pfam" id="PF00501">
    <property type="entry name" value="AMP-binding"/>
    <property type="match status" value="1"/>
</dbReference>
<dbReference type="PROSITE" id="PS50075">
    <property type="entry name" value="CARRIER"/>
    <property type="match status" value="1"/>
</dbReference>
<evidence type="ECO:0000256" key="3">
    <source>
        <dbReference type="ARBA" id="ARBA00022450"/>
    </source>
</evidence>
<dbReference type="Gene3D" id="1.10.1200.10">
    <property type="entry name" value="ACP-like"/>
    <property type="match status" value="1"/>
</dbReference>
<dbReference type="CDD" id="cd17649">
    <property type="entry name" value="A_NRPS_PvdJ-like"/>
    <property type="match status" value="1"/>
</dbReference>
<dbReference type="InterPro" id="IPR036736">
    <property type="entry name" value="ACP-like_sf"/>
</dbReference>
<dbReference type="Gene3D" id="3.40.50.980">
    <property type="match status" value="2"/>
</dbReference>
<dbReference type="CDD" id="cd19534">
    <property type="entry name" value="E_NRPS"/>
    <property type="match status" value="1"/>
</dbReference>
<proteinExistence type="inferred from homology"/>
<feature type="region of interest" description="Disordered" evidence="5">
    <location>
        <begin position="1"/>
        <end position="22"/>
    </location>
</feature>
<evidence type="ECO:0000256" key="2">
    <source>
        <dbReference type="ARBA" id="ARBA00006432"/>
    </source>
</evidence>
<dbReference type="InterPro" id="IPR001242">
    <property type="entry name" value="Condensation_dom"/>
</dbReference>
<dbReference type="Gene3D" id="3.30.300.30">
    <property type="match status" value="1"/>
</dbReference>
<accession>A0AAE5ZJE7</accession>
<dbReference type="Gene3D" id="3.30.559.10">
    <property type="entry name" value="Chloramphenicol acetyltransferase-like domain"/>
    <property type="match status" value="3"/>
</dbReference>
<dbReference type="InterPro" id="IPR000873">
    <property type="entry name" value="AMP-dep_synth/lig_dom"/>
</dbReference>
<dbReference type="GO" id="GO:0031177">
    <property type="term" value="F:phosphopantetheine binding"/>
    <property type="evidence" value="ECO:0007669"/>
    <property type="project" value="InterPro"/>
</dbReference>
<comment type="similarity">
    <text evidence="2">Belongs to the ATP-dependent AMP-binding enzyme family.</text>
</comment>
<dbReference type="FunFam" id="3.30.300.30:FF:000010">
    <property type="entry name" value="Enterobactin synthetase component F"/>
    <property type="match status" value="1"/>
</dbReference>
<evidence type="ECO:0000313" key="7">
    <source>
        <dbReference type="EMBL" id="QCC04303.1"/>
    </source>
</evidence>
<dbReference type="Pfam" id="PF13193">
    <property type="entry name" value="AMP-binding_C"/>
    <property type="match status" value="1"/>
</dbReference>
<organism evidence="7 8">
    <name type="scientific">Cupriavidus necator (strain ATCC 17699 / DSM 428 / KCTC 22496 / NCIMB 10442 / H16 / Stanier 337)</name>
    <name type="common">Ralstonia eutropha</name>
    <dbReference type="NCBI Taxonomy" id="381666"/>
    <lineage>
        <taxon>Bacteria</taxon>
        <taxon>Pseudomonadati</taxon>
        <taxon>Pseudomonadota</taxon>
        <taxon>Betaproteobacteria</taxon>
        <taxon>Burkholderiales</taxon>
        <taxon>Burkholderiaceae</taxon>
        <taxon>Cupriavidus</taxon>
    </lineage>
</organism>
<dbReference type="Gene3D" id="3.30.559.30">
    <property type="entry name" value="Nonribosomal peptide synthetase, condensation domain"/>
    <property type="match status" value="3"/>
</dbReference>
<dbReference type="FunFam" id="2.30.38.10:FF:000001">
    <property type="entry name" value="Non-ribosomal peptide synthetase PvdI"/>
    <property type="match status" value="1"/>
</dbReference>
<dbReference type="GO" id="GO:0003824">
    <property type="term" value="F:catalytic activity"/>
    <property type="evidence" value="ECO:0007669"/>
    <property type="project" value="InterPro"/>
</dbReference>
<evidence type="ECO:0000259" key="6">
    <source>
        <dbReference type="PROSITE" id="PS50075"/>
    </source>
</evidence>
<dbReference type="FunFam" id="1.10.1200.10:FF:000005">
    <property type="entry name" value="Nonribosomal peptide synthetase 1"/>
    <property type="match status" value="1"/>
</dbReference>
<dbReference type="InterPro" id="IPR006162">
    <property type="entry name" value="Ppantetheine_attach_site"/>
</dbReference>
<dbReference type="PROSITE" id="PS00012">
    <property type="entry name" value="PHOSPHOPANTETHEINE"/>
    <property type="match status" value="1"/>
</dbReference>
<dbReference type="PROSITE" id="PS00455">
    <property type="entry name" value="AMP_BINDING"/>
    <property type="match status" value="1"/>
</dbReference>
<dbReference type="InterPro" id="IPR020845">
    <property type="entry name" value="AMP-binding_CS"/>
</dbReference>
<evidence type="ECO:0000256" key="1">
    <source>
        <dbReference type="ARBA" id="ARBA00001957"/>
    </source>
</evidence>
<dbReference type="Proteomes" id="UP000296079">
    <property type="component" value="Chromosome 2"/>
</dbReference>
<dbReference type="CDD" id="cd19531">
    <property type="entry name" value="LCL_NRPS-like"/>
    <property type="match status" value="1"/>
</dbReference>
<dbReference type="FunFam" id="3.40.50.980:FF:000001">
    <property type="entry name" value="Non-ribosomal peptide synthetase"/>
    <property type="match status" value="1"/>
</dbReference>
<dbReference type="InterPro" id="IPR009081">
    <property type="entry name" value="PP-bd_ACP"/>
</dbReference>
<keyword evidence="3" id="KW-0596">Phosphopantetheine</keyword>
<feature type="domain" description="Carrier" evidence="6">
    <location>
        <begin position="1038"/>
        <end position="1112"/>
    </location>
</feature>
<dbReference type="SUPFAM" id="SSF47336">
    <property type="entry name" value="ACP-like"/>
    <property type="match status" value="1"/>
</dbReference>
<dbReference type="Gene3D" id="2.30.38.10">
    <property type="entry name" value="Luciferase, Domain 3"/>
    <property type="match status" value="1"/>
</dbReference>
<dbReference type="NCBIfam" id="TIGR01733">
    <property type="entry name" value="AA-adenyl-dom"/>
    <property type="match status" value="1"/>
</dbReference>
<sequence>MRRRRLPWPPERSPISIDRDTAPMSDALNTAHAQVAARFARLAPAQRTAFLAALHDKGVAFSTLPIVPAPRSEALPLSYAQQRLWFLQQLDPAGTAYHMPGAYRLEGALDAAALRRAFDRIGARHEVLRTTYPTDAAGVARQQVHDSLPPPFVEMEADPAGLDTTIDGIAHAPFDLAAGPLWRVALIRESVRSHVLVVVLHHIVADGASIVRLVAELAACYAAEAAGTPAELPQLPVQYADFAAWQRNWMDAGEAERQLGYWRERLGDAPGAALDLPADRPRRAARTGAGAEHTFVIPADVAAALRTLAGAHQATLNMALLAAYAVLLNRYTGQADICIGVPVANRQRSETEALVGCFVNMQVMRAEVAPDEPFAELLPRLARQAAADQEHQALPFDLLVEALQPGRSLAQPALFNVTFDHRAAGAAAVPQLKGLRVTSLELPVTTARFELSLATTELPDGSLFGRIAYAADLFDAATVARMAGHYGRLLQAFATDPATTSAAAVLLGDAERDALARWSEPGCAAPPFVPVHVQVAGQARRVPEAPAVLFGDATLSYGELNRQANRLAHRLVAQGIGAESRVGVALGRSPRMIVALLAVLKAGGCFVPFDTTYPARRLLDMQEDAAPQLLLTERALRESFPVAEGLPVLLVDDDADVSWPEHDAEIAVHPAQLAYVIYTSGSTGKPKGVAVAHGPLAMHVVTTAECYDITATSRELHFLSFSFDGAHERWMVPLASGASIVLRDDTLWSVEQTYAALRRHAVTHAGFPPRYLHQLAAWAESQGDPPPLWLYSFGGEAMPRAGVARLTQALRPQHIINGYGPTETVVTPLVWKARAADAEAQVTGAYAPIGRPVGARSAYVLDSRLEPVPVGVPGELYLGGEGLARGYLGRAGMTADRFIPDPFGAPGGRLYRTGDLVRWQPDGCIEYLGRQDHQVKIRGFRIELGEIEARLLAQPGVRQVVVLPHETSAGTRLVGYVVAQQGAVSCEALRAALAAALPDYMVPAAILQLDSLPVTPNGKLDRRALPEPQWQAETAYAAPVSAAERMLAAVWADVLGIAQVGLHDNFFSLGGDSILSLQIVARARLQGWRLTPRQVFEHQTVAALARVAERVGGTAQDAANDDAGAAPLTPVQAAFLGQPLAEASRNRFNQSVLLRPQSAIDAPALQAALQDVTGHHAALRYRFTRTDQGWRQQAVAEAGAAVALTTIDVPDATAITAACDAEQDRLDIARSPLLRALHLRVADGSERLFLVCHHLVVDGVSWRIVLEDLQAAYAARLAGQVPALAPVGASYAAWSRTLAGPARDMFAPEAEYWRTVTRDQMSLPCDGPGGEPARPRTASFALDAATTDALLRRAHAAYRTGVNDLLLTGFARALCAFAGRDDIRIHMEGHGREAEAAGSALDLSRTVGWFTSVWPVRLASVADVGDTIAGVKEALRAVPRQGLGYGVLSALAPAALPPCAPQVLFNYLGQFDGSLGEGSWQAAAEDTGRGVSDDIPLPAPLAFDGRIQGGRLQFRCTYSGAQFREATIEALMARIAQSLREVVGHCVAQAVTRLTPSDVPASALSQQQLDALALRADEIEDIWRPTPMQRGMIRHGARHPGSPAYTVQVQATMDGLDVERMVAAWQDAVRRHPVLRARVAWLQAGAGMEAEPLLVVPTQATLPVRHHDWRERSHRPAAAVDDAQWQALCEAEFREGFDLGQAPLMRLTLVRIGDHSWRFLWTWHHLLLDGWSMSRLLGEVLRGYDGEQPAQPAVSLRRYVAWQQAQLGADPEQRWRERLAPLARQPVRITCEVAPARRGQQIRAVEHVVQADALRTLAAFASRQHVTVNTLVQAAWMLALRQATGARTVGMAVVGSGRSAELPGIEDIMGLLASTLPLVQALPDSLRVADWLPALQADNLALREIEHAPPAWLQSWAAGSDDAARTPFDTMLIYENYPVDSTLRETQRGVLRFSDVDNRGQMSYPVTAIVIPRETLTLRVEYDTAALDDSAAEELTRQCVAILLALPALAGATLGEVPVRVEHGSASALAA</sequence>
<dbReference type="InterPro" id="IPR010060">
    <property type="entry name" value="NRPS_synth"/>
</dbReference>